<dbReference type="PANTHER" id="PTHR11715:SF3">
    <property type="entry name" value="GLYCINE CLEAVAGE SYSTEM H PROTEIN-RELATED"/>
    <property type="match status" value="1"/>
</dbReference>
<dbReference type="PANTHER" id="PTHR11715">
    <property type="entry name" value="GLYCINE CLEAVAGE SYSTEM H PROTEIN"/>
    <property type="match status" value="1"/>
</dbReference>
<reference evidence="5" key="1">
    <citation type="submission" date="2022-08" db="EMBL/GenBank/DDBJ databases">
        <title>Novel Bdellovibrio Species Isolated from Svalbard: Designation Bdellovibrio svalbardensis.</title>
        <authorList>
            <person name="Mitchell R.J."/>
            <person name="Choi S.Y."/>
        </authorList>
    </citation>
    <scope>NUCLEOTIDE SEQUENCE</scope>
    <source>
        <strain evidence="5">PAP01</strain>
    </source>
</reference>
<dbReference type="RefSeq" id="WP_277579663.1">
    <property type="nucleotide sequence ID" value="NZ_JANRMI010000006.1"/>
</dbReference>
<evidence type="ECO:0000259" key="4">
    <source>
        <dbReference type="PROSITE" id="PS50968"/>
    </source>
</evidence>
<dbReference type="InterPro" id="IPR017453">
    <property type="entry name" value="GCV_H_sub"/>
</dbReference>
<evidence type="ECO:0000256" key="2">
    <source>
        <dbReference type="ARBA" id="ARBA00022823"/>
    </source>
</evidence>
<dbReference type="InterPro" id="IPR033753">
    <property type="entry name" value="GCV_H/Fam206"/>
</dbReference>
<protein>
    <recommendedName>
        <fullName evidence="3">Glycine cleavage system H protein</fullName>
    </recommendedName>
</protein>
<dbReference type="SUPFAM" id="SSF51230">
    <property type="entry name" value="Single hybrid motif"/>
    <property type="match status" value="1"/>
</dbReference>
<evidence type="ECO:0000313" key="5">
    <source>
        <dbReference type="EMBL" id="MDG0818188.1"/>
    </source>
</evidence>
<dbReference type="PROSITE" id="PS50968">
    <property type="entry name" value="BIOTINYL_LIPOYL"/>
    <property type="match status" value="1"/>
</dbReference>
<dbReference type="CDD" id="cd06848">
    <property type="entry name" value="GCS_H"/>
    <property type="match status" value="1"/>
</dbReference>
<dbReference type="Pfam" id="PF01597">
    <property type="entry name" value="GCV_H"/>
    <property type="match status" value="1"/>
</dbReference>
<comment type="caution">
    <text evidence="5">The sequence shown here is derived from an EMBL/GenBank/DDBJ whole genome shotgun (WGS) entry which is preliminary data.</text>
</comment>
<dbReference type="InterPro" id="IPR000089">
    <property type="entry name" value="Biotin_lipoyl"/>
</dbReference>
<feature type="domain" description="Lipoyl-binding" evidence="4">
    <location>
        <begin position="24"/>
        <end position="106"/>
    </location>
</feature>
<dbReference type="EMBL" id="JANRMI010000006">
    <property type="protein sequence ID" value="MDG0818188.1"/>
    <property type="molecule type" value="Genomic_DNA"/>
</dbReference>
<comment type="similarity">
    <text evidence="1 3">Belongs to the GcvH family.</text>
</comment>
<evidence type="ECO:0000313" key="6">
    <source>
        <dbReference type="Proteomes" id="UP001152321"/>
    </source>
</evidence>
<dbReference type="HAMAP" id="MF_00272">
    <property type="entry name" value="GcvH"/>
    <property type="match status" value="1"/>
</dbReference>
<comment type="function">
    <text evidence="3">The glycine cleavage system catalyzes the degradation of glycine. The H protein shuttles the methylamine group of glycine from the P protein to the T protein.</text>
</comment>
<dbReference type="Proteomes" id="UP001152321">
    <property type="component" value="Unassembled WGS sequence"/>
</dbReference>
<accession>A0ABT6DN31</accession>
<keyword evidence="2 3" id="KW-0450">Lipoyl</keyword>
<organism evidence="5 6">
    <name type="scientific">Bdellovibrio svalbardensis</name>
    <dbReference type="NCBI Taxonomy" id="2972972"/>
    <lineage>
        <taxon>Bacteria</taxon>
        <taxon>Pseudomonadati</taxon>
        <taxon>Bdellovibrionota</taxon>
        <taxon>Bdellovibrionia</taxon>
        <taxon>Bdellovibrionales</taxon>
        <taxon>Pseudobdellovibrionaceae</taxon>
        <taxon>Bdellovibrio</taxon>
    </lineage>
</organism>
<comment type="subunit">
    <text evidence="3">The glycine cleavage system is composed of four proteins: P, T, L and H.</text>
</comment>
<dbReference type="InterPro" id="IPR011053">
    <property type="entry name" value="Single_hybrid_motif"/>
</dbReference>
<comment type="caution">
    <text evidence="3">Lacks conserved residue(s) required for the propagation of feature annotation.</text>
</comment>
<dbReference type="NCBIfam" id="TIGR00527">
    <property type="entry name" value="gcvH"/>
    <property type="match status" value="1"/>
</dbReference>
<name>A0ABT6DN31_9BACT</name>
<evidence type="ECO:0000256" key="3">
    <source>
        <dbReference type="HAMAP-Rule" id="MF_00272"/>
    </source>
</evidence>
<dbReference type="Gene3D" id="2.40.50.100">
    <property type="match status" value="1"/>
</dbReference>
<gene>
    <name evidence="3 5" type="primary">gcvH</name>
    <name evidence="5" type="ORF">NWE73_17530</name>
</gene>
<evidence type="ECO:0000256" key="1">
    <source>
        <dbReference type="ARBA" id="ARBA00009249"/>
    </source>
</evidence>
<keyword evidence="6" id="KW-1185">Reference proteome</keyword>
<dbReference type="NCBIfam" id="NF002270">
    <property type="entry name" value="PRK01202.1"/>
    <property type="match status" value="1"/>
</dbReference>
<dbReference type="InterPro" id="IPR002930">
    <property type="entry name" value="GCV_H"/>
</dbReference>
<comment type="cofactor">
    <cofactor evidence="3">
        <name>(R)-lipoate</name>
        <dbReference type="ChEBI" id="CHEBI:83088"/>
    </cofactor>
    <text evidence="3">Binds 1 lipoyl cofactor covalently.</text>
</comment>
<proteinExistence type="inferred from homology"/>
<sequence>MPYTLPEELYYTKNHEWLQVDENLVTIGLTEHAIDQLGEVIYLDFPEDGQHANQGQALCSIESILKIHDILSSINGTVLEVNSSLVDDPTLINDDPMGEGWLFRVELDNERDLANLLRSKDYKELLETSSKNGSV</sequence>